<proteinExistence type="predicted"/>
<protein>
    <recommendedName>
        <fullName evidence="2">Methyltransferase type 11 domain-containing protein</fullName>
    </recommendedName>
</protein>
<sequence length="55" mass="6501">MQNYEDWKNWSELNFAEASVEEILYFSKLRKKFKLGDDLDVLEIGYGNGSFLDFS</sequence>
<reference evidence="1" key="1">
    <citation type="submission" date="2018-05" db="EMBL/GenBank/DDBJ databases">
        <authorList>
            <person name="Lanie J.A."/>
            <person name="Ng W.-L."/>
            <person name="Kazmierczak K.M."/>
            <person name="Andrzejewski T.M."/>
            <person name="Davidsen T.M."/>
            <person name="Wayne K.J."/>
            <person name="Tettelin H."/>
            <person name="Glass J.I."/>
            <person name="Rusch D."/>
            <person name="Podicherti R."/>
            <person name="Tsui H.-C.T."/>
            <person name="Winkler M.E."/>
        </authorList>
    </citation>
    <scope>NUCLEOTIDE SEQUENCE</scope>
</reference>
<dbReference type="AlphaFoldDB" id="A0A383E3F6"/>
<dbReference type="EMBL" id="UINC01222380">
    <property type="protein sequence ID" value="SVE51139.1"/>
    <property type="molecule type" value="Genomic_DNA"/>
</dbReference>
<organism evidence="1">
    <name type="scientific">marine metagenome</name>
    <dbReference type="NCBI Taxonomy" id="408172"/>
    <lineage>
        <taxon>unclassified sequences</taxon>
        <taxon>metagenomes</taxon>
        <taxon>ecological metagenomes</taxon>
    </lineage>
</organism>
<evidence type="ECO:0008006" key="2">
    <source>
        <dbReference type="Google" id="ProtNLM"/>
    </source>
</evidence>
<gene>
    <name evidence="1" type="ORF">METZ01_LOCUS503993</name>
</gene>
<feature type="non-terminal residue" evidence="1">
    <location>
        <position position="55"/>
    </location>
</feature>
<accession>A0A383E3F6</accession>
<name>A0A383E3F6_9ZZZZ</name>
<evidence type="ECO:0000313" key="1">
    <source>
        <dbReference type="EMBL" id="SVE51139.1"/>
    </source>
</evidence>